<evidence type="ECO:0000313" key="1">
    <source>
        <dbReference type="EMBL" id="KAK8589311.1"/>
    </source>
</evidence>
<gene>
    <name evidence="1" type="ORF">V6N12_023713</name>
</gene>
<organism evidence="1 2">
    <name type="scientific">Hibiscus sabdariffa</name>
    <name type="common">roselle</name>
    <dbReference type="NCBI Taxonomy" id="183260"/>
    <lineage>
        <taxon>Eukaryota</taxon>
        <taxon>Viridiplantae</taxon>
        <taxon>Streptophyta</taxon>
        <taxon>Embryophyta</taxon>
        <taxon>Tracheophyta</taxon>
        <taxon>Spermatophyta</taxon>
        <taxon>Magnoliopsida</taxon>
        <taxon>eudicotyledons</taxon>
        <taxon>Gunneridae</taxon>
        <taxon>Pentapetalae</taxon>
        <taxon>rosids</taxon>
        <taxon>malvids</taxon>
        <taxon>Malvales</taxon>
        <taxon>Malvaceae</taxon>
        <taxon>Malvoideae</taxon>
        <taxon>Hibiscus</taxon>
    </lineage>
</organism>
<reference evidence="1 2" key="1">
    <citation type="journal article" date="2024" name="G3 (Bethesda)">
        <title>Genome assembly of Hibiscus sabdariffa L. provides insights into metabolisms of medicinal natural products.</title>
        <authorList>
            <person name="Kim T."/>
        </authorList>
    </citation>
    <scope>NUCLEOTIDE SEQUENCE [LARGE SCALE GENOMIC DNA]</scope>
    <source>
        <strain evidence="1">TK-2024</strain>
        <tissue evidence="1">Old leaves</tissue>
    </source>
</reference>
<evidence type="ECO:0000313" key="2">
    <source>
        <dbReference type="Proteomes" id="UP001472677"/>
    </source>
</evidence>
<keyword evidence="2" id="KW-1185">Reference proteome</keyword>
<dbReference type="Proteomes" id="UP001472677">
    <property type="component" value="Unassembled WGS sequence"/>
</dbReference>
<protein>
    <submittedName>
        <fullName evidence="1">Uncharacterized protein</fullName>
    </submittedName>
</protein>
<name>A0ABR2FYG9_9ROSI</name>
<accession>A0ABR2FYG9</accession>
<proteinExistence type="predicted"/>
<comment type="caution">
    <text evidence="1">The sequence shown here is derived from an EMBL/GenBank/DDBJ whole genome shotgun (WGS) entry which is preliminary data.</text>
</comment>
<dbReference type="EMBL" id="JBBPBM010000004">
    <property type="protein sequence ID" value="KAK8589311.1"/>
    <property type="molecule type" value="Genomic_DNA"/>
</dbReference>
<sequence>MESNASQMLLSSQSWVTTSFNNSSSGSLWDSSWIVFLAMPDLFPSSSSCCGETTKVALMLISRILEVQKASSGCCKSTSQALHEVEQQVGAGDIFSAMAEPKVVNWNRTI</sequence>